<dbReference type="GO" id="GO:0005975">
    <property type="term" value="P:carbohydrate metabolic process"/>
    <property type="evidence" value="ECO:0007669"/>
    <property type="project" value="InterPro"/>
</dbReference>
<dbReference type="Proteomes" id="UP000322267">
    <property type="component" value="Unassembled WGS sequence"/>
</dbReference>
<dbReference type="AlphaFoldDB" id="A0A5D4NU58"/>
<gene>
    <name evidence="1" type="ORF">FZC78_07710</name>
</gene>
<name>A0A5D4NU58_9BACI</name>
<dbReference type="InterPro" id="IPR014718">
    <property type="entry name" value="GH-type_carb-bd"/>
</dbReference>
<dbReference type="OrthoDB" id="9795355at2"/>
<evidence type="ECO:0000313" key="2">
    <source>
        <dbReference type="Proteomes" id="UP000322267"/>
    </source>
</evidence>
<accession>A0A5D4NU58</accession>
<dbReference type="GO" id="GO:0016853">
    <property type="term" value="F:isomerase activity"/>
    <property type="evidence" value="ECO:0007669"/>
    <property type="project" value="InterPro"/>
</dbReference>
<dbReference type="InterPro" id="IPR008183">
    <property type="entry name" value="Aldose_1/G6P_1-epimerase"/>
</dbReference>
<dbReference type="Gene3D" id="2.70.98.10">
    <property type="match status" value="1"/>
</dbReference>
<dbReference type="Pfam" id="PF01263">
    <property type="entry name" value="Aldose_epim"/>
    <property type="match status" value="1"/>
</dbReference>
<dbReference type="EMBL" id="VTEI01000003">
    <property type="protein sequence ID" value="TYS17737.1"/>
    <property type="molecule type" value="Genomic_DNA"/>
</dbReference>
<organism evidence="1 2">
    <name type="scientific">Rossellomorea vietnamensis</name>
    <dbReference type="NCBI Taxonomy" id="218284"/>
    <lineage>
        <taxon>Bacteria</taxon>
        <taxon>Bacillati</taxon>
        <taxon>Bacillota</taxon>
        <taxon>Bacilli</taxon>
        <taxon>Bacillales</taxon>
        <taxon>Bacillaceae</taxon>
        <taxon>Rossellomorea</taxon>
    </lineage>
</organism>
<sequence>MVSGFICRGGVTLYSVDKYRDRELEIYELRNAESDSWIKVCPERGGIVIGYGVNGKELLYLNKETFFDPSQNIRGGIPVLFPISGQLENGEYEWEGKTYRMPNHGLARVNPWKVEEVESSSDQASIVLSFNSSPSTLQSYPFEFEVVFTYILKGTSFVIQQEYRNNGTAPMPMYAGFHPYFKSQSKKLNLETNAEIYYDYNDNSYKELSGEMNMNGKAEAVVLVNTKDELRADLSDSKIVMEMEDDFRYIMLWVQEGKNFVCIEPWMARTGEFQRGDELRMIQPRESLRTSVTISGQ</sequence>
<protein>
    <submittedName>
        <fullName evidence="1">Aldose epimerase</fullName>
    </submittedName>
</protein>
<dbReference type="SUPFAM" id="SSF74650">
    <property type="entry name" value="Galactose mutarotase-like"/>
    <property type="match status" value="1"/>
</dbReference>
<dbReference type="InterPro" id="IPR011013">
    <property type="entry name" value="Gal_mutarotase_sf_dom"/>
</dbReference>
<comment type="caution">
    <text evidence="1">The sequence shown here is derived from an EMBL/GenBank/DDBJ whole genome shotgun (WGS) entry which is preliminary data.</text>
</comment>
<proteinExistence type="predicted"/>
<dbReference type="PANTHER" id="PTHR11122:SF13">
    <property type="entry name" value="GLUCOSE-6-PHOSPHATE 1-EPIMERASE"/>
    <property type="match status" value="1"/>
</dbReference>
<reference evidence="1 2" key="1">
    <citation type="submission" date="2019-08" db="EMBL/GenBank/DDBJ databases">
        <title>Bacillus genomes from the desert of Cuatro Cienegas, Coahuila.</title>
        <authorList>
            <person name="Olmedo-Alvarez G."/>
        </authorList>
    </citation>
    <scope>NUCLEOTIDE SEQUENCE [LARGE SCALE GENOMIC DNA]</scope>
    <source>
        <strain evidence="1 2">CH34_1T</strain>
    </source>
</reference>
<dbReference type="GO" id="GO:0030246">
    <property type="term" value="F:carbohydrate binding"/>
    <property type="evidence" value="ECO:0007669"/>
    <property type="project" value="InterPro"/>
</dbReference>
<dbReference type="PANTHER" id="PTHR11122">
    <property type="entry name" value="APOSPORY-ASSOCIATED PROTEIN C-RELATED"/>
    <property type="match status" value="1"/>
</dbReference>
<evidence type="ECO:0000313" key="1">
    <source>
        <dbReference type="EMBL" id="TYS17737.1"/>
    </source>
</evidence>